<sequence>MNRIYTIILLTVFLFPIYTGYGYSAYGKEPVGIDFFTKVRSISNLKENKGDIFFILRQPDLEGDTYRSDLYQLVDGRELRLTSSENVSDYFFLDDTIIFKSIRDEKDKERLKKGERLTIFQKLTKGYQEATEWLRLPYAVKDIRLIDGNRFFFTASYRLAPKEESRTEVLKDIKENGRYRIFDELPFWSNGQGDISGTRTHLYYYDKGKITDLSDSLETVSDIELSPDKKHLAYIRKTYRRKASQDNSLVSLNTGTLEKKEWNLFNKAVYSQIQFADNNEFVVLVNRSLERNKQENPEFYRLNLSSGNIKGIYDGDLYAIGNSIGSDIKSGGRSKITFDKDGFNFVSTVIDQAPLIHINYKGTSISVRSPKNISINDYVPYKDGFLVVAMAEQQGEEVYFLNSKGEISLLSSINTALFENHNVVKPIEIKFRNEDGRELNGYILPPANYKKNEKYPAILNIHGGPKATYGTVFFHEMQYWANQGYAVLYTNPTGSNGRGNAFTDLRGKFGSVDYNDLMAFVDAAIEQVSFIDRGRLGVTGGSYGGYMTNWIIGHTNRFKAAASQRSISSWISFSNTSDIGHTFTESYIGHNLWTNSELLWEQSPLKYADQVNTPTLFLHSDQDYRCWLVEGVQMYYALQYFEVPTRLIIFNNENHELSRSGKPRNRIKRLDEITRWFQKYL</sequence>
<evidence type="ECO:0000256" key="2">
    <source>
        <dbReference type="ARBA" id="ARBA00022670"/>
    </source>
</evidence>
<evidence type="ECO:0000259" key="4">
    <source>
        <dbReference type="Pfam" id="PF00326"/>
    </source>
</evidence>
<dbReference type="GO" id="GO:0004252">
    <property type="term" value="F:serine-type endopeptidase activity"/>
    <property type="evidence" value="ECO:0007669"/>
    <property type="project" value="TreeGrafter"/>
</dbReference>
<dbReference type="FunFam" id="3.40.50.1820:FF:000028">
    <property type="entry name" value="S9 family peptidase"/>
    <property type="match status" value="1"/>
</dbReference>
<evidence type="ECO:0000256" key="1">
    <source>
        <dbReference type="ARBA" id="ARBA00010040"/>
    </source>
</evidence>
<name>A0A212JWL2_9BACT</name>
<accession>A0A212JWL2</accession>
<dbReference type="EMBL" id="FLUM01000003">
    <property type="protein sequence ID" value="SBW03864.1"/>
    <property type="molecule type" value="Genomic_DNA"/>
</dbReference>
<dbReference type="InterPro" id="IPR001375">
    <property type="entry name" value="Peptidase_S9_cat"/>
</dbReference>
<dbReference type="Gene3D" id="3.40.50.1820">
    <property type="entry name" value="alpha/beta hydrolase"/>
    <property type="match status" value="1"/>
</dbReference>
<keyword evidence="2" id="KW-0645">Protease</keyword>
<proteinExistence type="inferred from homology"/>
<feature type="domain" description="Peptidase S9 prolyl oligopeptidase catalytic" evidence="4">
    <location>
        <begin position="473"/>
        <end position="681"/>
    </location>
</feature>
<dbReference type="AlphaFoldDB" id="A0A212JWL2"/>
<dbReference type="SUPFAM" id="SSF69304">
    <property type="entry name" value="Tricorn protease N-terminal domain"/>
    <property type="match status" value="1"/>
</dbReference>
<comment type="similarity">
    <text evidence="1">Belongs to the peptidase S9C family.</text>
</comment>
<protein>
    <recommendedName>
        <fullName evidence="4">Peptidase S9 prolyl oligopeptidase catalytic domain-containing protein</fullName>
    </recommendedName>
</protein>
<evidence type="ECO:0000313" key="5">
    <source>
        <dbReference type="EMBL" id="SBW03864.1"/>
    </source>
</evidence>
<keyword evidence="3" id="KW-0378">Hydrolase</keyword>
<organism evidence="5">
    <name type="scientific">uncultured Dysgonomonas sp</name>
    <dbReference type="NCBI Taxonomy" id="206096"/>
    <lineage>
        <taxon>Bacteria</taxon>
        <taxon>Pseudomonadati</taxon>
        <taxon>Bacteroidota</taxon>
        <taxon>Bacteroidia</taxon>
        <taxon>Bacteroidales</taxon>
        <taxon>Dysgonomonadaceae</taxon>
        <taxon>Dysgonomonas</taxon>
        <taxon>environmental samples</taxon>
    </lineage>
</organism>
<dbReference type="GO" id="GO:0006508">
    <property type="term" value="P:proteolysis"/>
    <property type="evidence" value="ECO:0007669"/>
    <property type="project" value="UniProtKB-KW"/>
</dbReference>
<dbReference type="PANTHER" id="PTHR42776">
    <property type="entry name" value="SERINE PEPTIDASE S9 FAMILY MEMBER"/>
    <property type="match status" value="1"/>
</dbReference>
<dbReference type="PANTHER" id="PTHR42776:SF27">
    <property type="entry name" value="DIPEPTIDYL PEPTIDASE FAMILY MEMBER 6"/>
    <property type="match status" value="1"/>
</dbReference>
<evidence type="ECO:0000256" key="3">
    <source>
        <dbReference type="ARBA" id="ARBA00022801"/>
    </source>
</evidence>
<dbReference type="SUPFAM" id="SSF53474">
    <property type="entry name" value="alpha/beta-Hydrolases"/>
    <property type="match status" value="1"/>
</dbReference>
<reference evidence="5" key="1">
    <citation type="submission" date="2016-04" db="EMBL/GenBank/DDBJ databases">
        <authorList>
            <person name="Evans L.H."/>
            <person name="Alamgir A."/>
            <person name="Owens N."/>
            <person name="Weber N.D."/>
            <person name="Virtaneva K."/>
            <person name="Barbian K."/>
            <person name="Babar A."/>
            <person name="Rosenke K."/>
        </authorList>
    </citation>
    <scope>NUCLEOTIDE SEQUENCE</scope>
    <source>
        <strain evidence="5">86-1</strain>
    </source>
</reference>
<dbReference type="Pfam" id="PF00326">
    <property type="entry name" value="Peptidase_S9"/>
    <property type="match status" value="1"/>
</dbReference>
<gene>
    <name evidence="5" type="ORF">KL86DYS1_30690</name>
</gene>
<dbReference type="InterPro" id="IPR029058">
    <property type="entry name" value="AB_hydrolase_fold"/>
</dbReference>
<dbReference type="RefSeq" id="WP_296942728.1">
    <property type="nucleotide sequence ID" value="NZ_LT599032.1"/>
</dbReference>